<accession>A0A0E9STH9</accession>
<name>A0A0E9STH9_ANGAN</name>
<proteinExistence type="predicted"/>
<reference evidence="1" key="1">
    <citation type="submission" date="2014-11" db="EMBL/GenBank/DDBJ databases">
        <authorList>
            <person name="Amaro Gonzalez C."/>
        </authorList>
    </citation>
    <scope>NUCLEOTIDE SEQUENCE</scope>
</reference>
<dbReference type="EMBL" id="GBXM01064632">
    <property type="protein sequence ID" value="JAH43945.1"/>
    <property type="molecule type" value="Transcribed_RNA"/>
</dbReference>
<sequence>MVECQSIQTALFTRVNQLVSLSAAVCFIHKGTRGGHQVFQWRGCNTGIATH</sequence>
<reference evidence="1" key="2">
    <citation type="journal article" date="2015" name="Fish Shellfish Immunol.">
        <title>Early steps in the European eel (Anguilla anguilla)-Vibrio vulnificus interaction in the gills: Role of the RtxA13 toxin.</title>
        <authorList>
            <person name="Callol A."/>
            <person name="Pajuelo D."/>
            <person name="Ebbesson L."/>
            <person name="Teles M."/>
            <person name="MacKenzie S."/>
            <person name="Amaro C."/>
        </authorList>
    </citation>
    <scope>NUCLEOTIDE SEQUENCE</scope>
</reference>
<protein>
    <submittedName>
        <fullName evidence="1">Uncharacterized protein</fullName>
    </submittedName>
</protein>
<organism evidence="1">
    <name type="scientific">Anguilla anguilla</name>
    <name type="common">European freshwater eel</name>
    <name type="synonym">Muraena anguilla</name>
    <dbReference type="NCBI Taxonomy" id="7936"/>
    <lineage>
        <taxon>Eukaryota</taxon>
        <taxon>Metazoa</taxon>
        <taxon>Chordata</taxon>
        <taxon>Craniata</taxon>
        <taxon>Vertebrata</taxon>
        <taxon>Euteleostomi</taxon>
        <taxon>Actinopterygii</taxon>
        <taxon>Neopterygii</taxon>
        <taxon>Teleostei</taxon>
        <taxon>Anguilliformes</taxon>
        <taxon>Anguillidae</taxon>
        <taxon>Anguilla</taxon>
    </lineage>
</organism>
<evidence type="ECO:0000313" key="1">
    <source>
        <dbReference type="EMBL" id="JAH43945.1"/>
    </source>
</evidence>
<dbReference type="AlphaFoldDB" id="A0A0E9STH9"/>